<proteinExistence type="predicted"/>
<dbReference type="RefSeq" id="WP_105333159.1">
    <property type="nucleotide sequence ID" value="NZ_PUHY01000016.1"/>
</dbReference>
<dbReference type="Proteomes" id="UP000238322">
    <property type="component" value="Unassembled WGS sequence"/>
</dbReference>
<comment type="caution">
    <text evidence="1">The sequence shown here is derived from an EMBL/GenBank/DDBJ whole genome shotgun (WGS) entry which is preliminary data.</text>
</comment>
<reference evidence="1 2" key="1">
    <citation type="submission" date="2018-02" db="EMBL/GenBank/DDBJ databases">
        <title>Comparative genomes isolates from brazilian mangrove.</title>
        <authorList>
            <person name="Araujo J.E."/>
            <person name="Taketani R.G."/>
            <person name="Silva M.C.P."/>
            <person name="Loureco M.V."/>
            <person name="Andreote F.D."/>
        </authorList>
    </citation>
    <scope>NUCLEOTIDE SEQUENCE [LARGE SCALE GENOMIC DNA]</scope>
    <source>
        <strain evidence="1 2">Hex-1 MGV</strain>
    </source>
</reference>
<name>A0A2S8F8N5_9BACT</name>
<sequence>MRTLFGKVLNKHYLNGLLPHGPMGGTSIQIRGSYSGPDSGSDVKKYQQFHLQTIDVEPPELLQRFQESFGSFVGSFGAPWNATQHILDYMSYAASILIRGERSGDAPTVWESFVNLSGCAGMAQTSSEVAAHWIRMWANQRPTELSTLLSDHGFSVSNIEKDDEILKYFPTAEYGYTSYWSDAADAGTEDEPWAGKFDIDVAAYDHLADGGLALARKLESVAGELMSDGICRCQLCNPIFDAERYAI</sequence>
<gene>
    <name evidence="1" type="ORF">C5Y83_28175</name>
</gene>
<evidence type="ECO:0000313" key="2">
    <source>
        <dbReference type="Proteomes" id="UP000238322"/>
    </source>
</evidence>
<dbReference type="AlphaFoldDB" id="A0A2S8F8N5"/>
<protein>
    <submittedName>
        <fullName evidence="1">Uncharacterized protein</fullName>
    </submittedName>
</protein>
<dbReference type="EMBL" id="PUHY01000016">
    <property type="protein sequence ID" value="PQO28490.1"/>
    <property type="molecule type" value="Genomic_DNA"/>
</dbReference>
<accession>A0A2S8F8N5</accession>
<evidence type="ECO:0000313" key="1">
    <source>
        <dbReference type="EMBL" id="PQO28490.1"/>
    </source>
</evidence>
<organism evidence="1 2">
    <name type="scientific">Blastopirellula marina</name>
    <dbReference type="NCBI Taxonomy" id="124"/>
    <lineage>
        <taxon>Bacteria</taxon>
        <taxon>Pseudomonadati</taxon>
        <taxon>Planctomycetota</taxon>
        <taxon>Planctomycetia</taxon>
        <taxon>Pirellulales</taxon>
        <taxon>Pirellulaceae</taxon>
        <taxon>Blastopirellula</taxon>
    </lineage>
</organism>